<reference evidence="2" key="2">
    <citation type="journal article" date="2015" name="Data Brief">
        <title>Shoot transcriptome of the giant reed, Arundo donax.</title>
        <authorList>
            <person name="Barrero R.A."/>
            <person name="Guerrero F.D."/>
            <person name="Moolhuijzen P."/>
            <person name="Goolsby J.A."/>
            <person name="Tidwell J."/>
            <person name="Bellgard S.E."/>
            <person name="Bellgard M.I."/>
        </authorList>
    </citation>
    <scope>NUCLEOTIDE SEQUENCE</scope>
    <source>
        <tissue evidence="2">Shoot tissue taken approximately 20 cm above the soil surface</tissue>
    </source>
</reference>
<proteinExistence type="predicted"/>
<reference evidence="2" key="1">
    <citation type="submission" date="2014-09" db="EMBL/GenBank/DDBJ databases">
        <authorList>
            <person name="Magalhaes I.L.F."/>
            <person name="Oliveira U."/>
            <person name="Santos F.R."/>
            <person name="Vidigal T.H.D.A."/>
            <person name="Brescovit A.D."/>
            <person name="Santos A.J."/>
        </authorList>
    </citation>
    <scope>NUCLEOTIDE SEQUENCE</scope>
    <source>
        <tissue evidence="2">Shoot tissue taken approximately 20 cm above the soil surface</tissue>
    </source>
</reference>
<name>A0A0A9E8G1_ARUDO</name>
<sequence length="115" mass="12491">MHLYVRLQHQILCHSHVINGEPRENLGAVFDEEAGMDVGEVEPDAAAGVVGLEGDGEADARRRISLHGHEAAADRDGKLLGASKQDDGVDDDRDDEHRHGGSQRVAGRIEPQPER</sequence>
<feature type="region of interest" description="Disordered" evidence="1">
    <location>
        <begin position="67"/>
        <end position="115"/>
    </location>
</feature>
<evidence type="ECO:0000313" key="2">
    <source>
        <dbReference type="EMBL" id="JAD94160.1"/>
    </source>
</evidence>
<dbReference type="EMBL" id="GBRH01203735">
    <property type="protein sequence ID" value="JAD94160.1"/>
    <property type="molecule type" value="Transcribed_RNA"/>
</dbReference>
<feature type="compositionally biased region" description="Basic and acidic residues" evidence="1">
    <location>
        <begin position="67"/>
        <end position="78"/>
    </location>
</feature>
<accession>A0A0A9E8G1</accession>
<protein>
    <submittedName>
        <fullName evidence="2">Uncharacterized protein</fullName>
    </submittedName>
</protein>
<dbReference type="AlphaFoldDB" id="A0A0A9E8G1"/>
<evidence type="ECO:0000256" key="1">
    <source>
        <dbReference type="SAM" id="MobiDB-lite"/>
    </source>
</evidence>
<organism evidence="2">
    <name type="scientific">Arundo donax</name>
    <name type="common">Giant reed</name>
    <name type="synonym">Donax arundinaceus</name>
    <dbReference type="NCBI Taxonomy" id="35708"/>
    <lineage>
        <taxon>Eukaryota</taxon>
        <taxon>Viridiplantae</taxon>
        <taxon>Streptophyta</taxon>
        <taxon>Embryophyta</taxon>
        <taxon>Tracheophyta</taxon>
        <taxon>Spermatophyta</taxon>
        <taxon>Magnoliopsida</taxon>
        <taxon>Liliopsida</taxon>
        <taxon>Poales</taxon>
        <taxon>Poaceae</taxon>
        <taxon>PACMAD clade</taxon>
        <taxon>Arundinoideae</taxon>
        <taxon>Arundineae</taxon>
        <taxon>Arundo</taxon>
    </lineage>
</organism>